<evidence type="ECO:0000256" key="11">
    <source>
        <dbReference type="ARBA" id="ARBA00049204"/>
    </source>
</evidence>
<dbReference type="InterPro" id="IPR001189">
    <property type="entry name" value="Mn/Fe_SOD"/>
</dbReference>
<feature type="binding site" evidence="12">
    <location>
        <position position="64"/>
    </location>
    <ligand>
        <name>Mn(2+)</name>
        <dbReference type="ChEBI" id="CHEBI:29035"/>
    </ligand>
</feature>
<name>A0AA38Y7H6_9EURO</name>
<dbReference type="GO" id="GO:0030145">
    <property type="term" value="F:manganese ion binding"/>
    <property type="evidence" value="ECO:0007669"/>
    <property type="project" value="TreeGrafter"/>
</dbReference>
<comment type="subunit">
    <text evidence="5">Homotetramer.</text>
</comment>
<accession>A0AA38Y7H6</accession>
<feature type="domain" description="Manganese/iron superoxide dismutase C-terminal" evidence="15">
    <location>
        <begin position="94"/>
        <end position="201"/>
    </location>
</feature>
<dbReference type="AlphaFoldDB" id="A0AA38Y7H6"/>
<evidence type="ECO:0000313" key="16">
    <source>
        <dbReference type="EMBL" id="KAJ9638192.1"/>
    </source>
</evidence>
<dbReference type="Gene3D" id="1.10.287.990">
    <property type="entry name" value="Fe,Mn superoxide dismutase (SOD) domain"/>
    <property type="match status" value="1"/>
</dbReference>
<evidence type="ECO:0000256" key="10">
    <source>
        <dbReference type="ARBA" id="ARBA00023211"/>
    </source>
</evidence>
<dbReference type="InterPro" id="IPR036324">
    <property type="entry name" value="Mn/Fe_SOD_N_sf"/>
</dbReference>
<dbReference type="Gene3D" id="3.55.40.20">
    <property type="entry name" value="Iron/manganese superoxide dismutase, C-terminal domain"/>
    <property type="match status" value="1"/>
</dbReference>
<dbReference type="GO" id="GO:0004784">
    <property type="term" value="F:superoxide dismutase activity"/>
    <property type="evidence" value="ECO:0007669"/>
    <property type="project" value="UniProtKB-EC"/>
</dbReference>
<evidence type="ECO:0000313" key="17">
    <source>
        <dbReference type="Proteomes" id="UP001172681"/>
    </source>
</evidence>
<sequence length="220" mass="24999">MADLEPFISRQIMELHYNRHHQTYITNLNNALTLQAEAISTGNLIRQLDLQSMIKFNAGGHVNHTLFWEGLTPSTTTTTTTTPATDIIEKVAPHLYQSIMKQWGNVESFKGEWESAALSIQGSGWAWLVKKVTANNKTEILEITTSKDQDLPGSTASTGKILPILGIDMWEHAYYLQYWNNKKEYVTRIWQVLNWNRAEKRFLGDSGLIYGDLMGLVGRL</sequence>
<dbReference type="Proteomes" id="UP001172681">
    <property type="component" value="Unassembled WGS sequence"/>
</dbReference>
<evidence type="ECO:0000259" key="15">
    <source>
        <dbReference type="Pfam" id="PF02777"/>
    </source>
</evidence>
<comment type="function">
    <text evidence="13">Destroys radicals which are normally produced within the cells and which are toxic to biological systems.</text>
</comment>
<comment type="cofactor">
    <cofactor evidence="1">
        <name>Mn(2+)</name>
        <dbReference type="ChEBI" id="CHEBI:29035"/>
    </cofactor>
</comment>
<evidence type="ECO:0000256" key="1">
    <source>
        <dbReference type="ARBA" id="ARBA00001936"/>
    </source>
</evidence>
<comment type="similarity">
    <text evidence="4 13">Belongs to the iron/manganese superoxide dismutase family.</text>
</comment>
<keyword evidence="7" id="KW-0809">Transit peptide</keyword>
<evidence type="ECO:0000256" key="2">
    <source>
        <dbReference type="ARBA" id="ARBA00002170"/>
    </source>
</evidence>
<evidence type="ECO:0000256" key="13">
    <source>
        <dbReference type="RuleBase" id="RU000414"/>
    </source>
</evidence>
<dbReference type="PRINTS" id="PR01703">
    <property type="entry name" value="MNSODISMTASE"/>
</dbReference>
<gene>
    <name evidence="16" type="ORF">H2204_004503</name>
</gene>
<comment type="caution">
    <text evidence="16">The sequence shown here is derived from an EMBL/GenBank/DDBJ whole genome shotgun (WGS) entry which is preliminary data.</text>
</comment>
<comment type="catalytic activity">
    <reaction evidence="11 13">
        <text>2 superoxide + 2 H(+) = H2O2 + O2</text>
        <dbReference type="Rhea" id="RHEA:20696"/>
        <dbReference type="ChEBI" id="CHEBI:15378"/>
        <dbReference type="ChEBI" id="CHEBI:15379"/>
        <dbReference type="ChEBI" id="CHEBI:16240"/>
        <dbReference type="ChEBI" id="CHEBI:18421"/>
        <dbReference type="EC" id="1.15.1.1"/>
    </reaction>
</comment>
<dbReference type="PIRSF" id="PIRSF000349">
    <property type="entry name" value="SODismutase"/>
    <property type="match status" value="1"/>
</dbReference>
<organism evidence="16 17">
    <name type="scientific">Knufia peltigerae</name>
    <dbReference type="NCBI Taxonomy" id="1002370"/>
    <lineage>
        <taxon>Eukaryota</taxon>
        <taxon>Fungi</taxon>
        <taxon>Dikarya</taxon>
        <taxon>Ascomycota</taxon>
        <taxon>Pezizomycotina</taxon>
        <taxon>Eurotiomycetes</taxon>
        <taxon>Chaetothyriomycetidae</taxon>
        <taxon>Chaetothyriales</taxon>
        <taxon>Trichomeriaceae</taxon>
        <taxon>Knufia</taxon>
    </lineage>
</organism>
<comment type="subcellular location">
    <subcellularLocation>
        <location evidence="3">Mitochondrion matrix</location>
    </subcellularLocation>
</comment>
<dbReference type="FunFam" id="1.10.287.990:FF:000001">
    <property type="entry name" value="Superoxide dismutase"/>
    <property type="match status" value="1"/>
</dbReference>
<keyword evidence="17" id="KW-1185">Reference proteome</keyword>
<dbReference type="PANTHER" id="PTHR11404:SF29">
    <property type="entry name" value="SUPEROXIDE DISMUTASE"/>
    <property type="match status" value="1"/>
</dbReference>
<evidence type="ECO:0000256" key="8">
    <source>
        <dbReference type="ARBA" id="ARBA00023002"/>
    </source>
</evidence>
<feature type="binding site" evidence="12">
    <location>
        <position position="172"/>
    </location>
    <ligand>
        <name>Mn(2+)</name>
        <dbReference type="ChEBI" id="CHEBI:29035"/>
    </ligand>
</feature>
<dbReference type="Pfam" id="PF00081">
    <property type="entry name" value="Sod_Fe_N"/>
    <property type="match status" value="1"/>
</dbReference>
<keyword evidence="6 12" id="KW-0479">Metal-binding</keyword>
<dbReference type="Pfam" id="PF02777">
    <property type="entry name" value="Sod_Fe_C"/>
    <property type="match status" value="1"/>
</dbReference>
<protein>
    <recommendedName>
        <fullName evidence="13">Superoxide dismutase</fullName>
        <ecNumber evidence="13">1.15.1.1</ecNumber>
    </recommendedName>
</protein>
<dbReference type="EC" id="1.15.1.1" evidence="13"/>
<evidence type="ECO:0000256" key="12">
    <source>
        <dbReference type="PIRSR" id="PIRSR000349-1"/>
    </source>
</evidence>
<evidence type="ECO:0000259" key="14">
    <source>
        <dbReference type="Pfam" id="PF00081"/>
    </source>
</evidence>
<feature type="binding site" evidence="12">
    <location>
        <position position="16"/>
    </location>
    <ligand>
        <name>Mn(2+)</name>
        <dbReference type="ChEBI" id="CHEBI:29035"/>
    </ligand>
</feature>
<dbReference type="PROSITE" id="PS00088">
    <property type="entry name" value="SOD_MN"/>
    <property type="match status" value="1"/>
</dbReference>
<keyword evidence="8 13" id="KW-0560">Oxidoreductase</keyword>
<dbReference type="InterPro" id="IPR050265">
    <property type="entry name" value="Fe/Mn_Superoxide_Dismutase"/>
</dbReference>
<dbReference type="SUPFAM" id="SSF54719">
    <property type="entry name" value="Fe,Mn superoxide dismutase (SOD), C-terminal domain"/>
    <property type="match status" value="1"/>
</dbReference>
<feature type="binding site" evidence="12">
    <location>
        <position position="168"/>
    </location>
    <ligand>
        <name>Mn(2+)</name>
        <dbReference type="ChEBI" id="CHEBI:29035"/>
    </ligand>
</feature>
<evidence type="ECO:0000256" key="7">
    <source>
        <dbReference type="ARBA" id="ARBA00022946"/>
    </source>
</evidence>
<evidence type="ECO:0000256" key="9">
    <source>
        <dbReference type="ARBA" id="ARBA00023128"/>
    </source>
</evidence>
<dbReference type="SUPFAM" id="SSF46609">
    <property type="entry name" value="Fe,Mn superoxide dismutase (SOD), N-terminal domain"/>
    <property type="match status" value="1"/>
</dbReference>
<dbReference type="EMBL" id="JAPDRN010000022">
    <property type="protein sequence ID" value="KAJ9638192.1"/>
    <property type="molecule type" value="Genomic_DNA"/>
</dbReference>
<evidence type="ECO:0000256" key="4">
    <source>
        <dbReference type="ARBA" id="ARBA00008714"/>
    </source>
</evidence>
<dbReference type="InterPro" id="IPR036314">
    <property type="entry name" value="SOD_C_sf"/>
</dbReference>
<proteinExistence type="inferred from homology"/>
<dbReference type="InterPro" id="IPR019831">
    <property type="entry name" value="Mn/Fe_SOD_N"/>
</dbReference>
<evidence type="ECO:0000256" key="5">
    <source>
        <dbReference type="ARBA" id="ARBA00011881"/>
    </source>
</evidence>
<keyword evidence="10" id="KW-0464">Manganese</keyword>
<dbReference type="PANTHER" id="PTHR11404">
    <property type="entry name" value="SUPEROXIDE DISMUTASE 2"/>
    <property type="match status" value="1"/>
</dbReference>
<comment type="function">
    <text evidence="2">Destroys superoxide anion radicals which are normally produced within the cells and which are toxic to biological systems.</text>
</comment>
<evidence type="ECO:0000256" key="6">
    <source>
        <dbReference type="ARBA" id="ARBA00022723"/>
    </source>
</evidence>
<feature type="domain" description="Manganese/iron superoxide dismutase N-terminal" evidence="14">
    <location>
        <begin position="2"/>
        <end position="71"/>
    </location>
</feature>
<dbReference type="GO" id="GO:0005759">
    <property type="term" value="C:mitochondrial matrix"/>
    <property type="evidence" value="ECO:0007669"/>
    <property type="project" value="UniProtKB-SubCell"/>
</dbReference>
<evidence type="ECO:0000256" key="3">
    <source>
        <dbReference type="ARBA" id="ARBA00004305"/>
    </source>
</evidence>
<dbReference type="FunFam" id="3.55.40.20:FF:000004">
    <property type="entry name" value="Superoxide dismutase [Fe]"/>
    <property type="match status" value="1"/>
</dbReference>
<dbReference type="InterPro" id="IPR019833">
    <property type="entry name" value="Mn/Fe_SOD_BS"/>
</dbReference>
<dbReference type="InterPro" id="IPR019832">
    <property type="entry name" value="Mn/Fe_SOD_C"/>
</dbReference>
<reference evidence="16" key="1">
    <citation type="submission" date="2022-10" db="EMBL/GenBank/DDBJ databases">
        <title>Culturing micro-colonial fungi from biological soil crusts in the Mojave desert and describing Neophaeococcomyces mojavensis, and introducing the new genera and species Taxawa tesnikishii.</title>
        <authorList>
            <person name="Kurbessoian T."/>
            <person name="Stajich J.E."/>
        </authorList>
    </citation>
    <scope>NUCLEOTIDE SEQUENCE</scope>
    <source>
        <strain evidence="16">TK_35</strain>
    </source>
</reference>
<keyword evidence="9" id="KW-0496">Mitochondrion</keyword>